<dbReference type="Proteomes" id="UP001164929">
    <property type="component" value="Chromosome 13"/>
</dbReference>
<name>A0AAD6LZX1_9ROSI</name>
<evidence type="ECO:0000313" key="1">
    <source>
        <dbReference type="EMBL" id="KAJ6975809.1"/>
    </source>
</evidence>
<dbReference type="EMBL" id="JAQIZT010000013">
    <property type="protein sequence ID" value="KAJ6975809.1"/>
    <property type="molecule type" value="Genomic_DNA"/>
</dbReference>
<accession>A0AAD6LZX1</accession>
<organism evidence="1 2">
    <name type="scientific">Populus alba x Populus x berolinensis</name>
    <dbReference type="NCBI Taxonomy" id="444605"/>
    <lineage>
        <taxon>Eukaryota</taxon>
        <taxon>Viridiplantae</taxon>
        <taxon>Streptophyta</taxon>
        <taxon>Embryophyta</taxon>
        <taxon>Tracheophyta</taxon>
        <taxon>Spermatophyta</taxon>
        <taxon>Magnoliopsida</taxon>
        <taxon>eudicotyledons</taxon>
        <taxon>Gunneridae</taxon>
        <taxon>Pentapetalae</taxon>
        <taxon>rosids</taxon>
        <taxon>fabids</taxon>
        <taxon>Malpighiales</taxon>
        <taxon>Salicaceae</taxon>
        <taxon>Saliceae</taxon>
        <taxon>Populus</taxon>
    </lineage>
</organism>
<proteinExistence type="predicted"/>
<protein>
    <submittedName>
        <fullName evidence="1">Uncharacterized protein</fullName>
    </submittedName>
</protein>
<reference evidence="1" key="1">
    <citation type="journal article" date="2023" name="Mol. Ecol. Resour.">
        <title>Chromosome-level genome assembly of a triploid poplar Populus alba 'Berolinensis'.</title>
        <authorList>
            <person name="Chen S."/>
            <person name="Yu Y."/>
            <person name="Wang X."/>
            <person name="Wang S."/>
            <person name="Zhang T."/>
            <person name="Zhou Y."/>
            <person name="He R."/>
            <person name="Meng N."/>
            <person name="Wang Y."/>
            <person name="Liu W."/>
            <person name="Liu Z."/>
            <person name="Liu J."/>
            <person name="Guo Q."/>
            <person name="Huang H."/>
            <person name="Sederoff R.R."/>
            <person name="Wang G."/>
            <person name="Qu G."/>
            <person name="Chen S."/>
        </authorList>
    </citation>
    <scope>NUCLEOTIDE SEQUENCE</scope>
    <source>
        <strain evidence="1">SC-2020</strain>
    </source>
</reference>
<keyword evidence="2" id="KW-1185">Reference proteome</keyword>
<sequence>MKANSMCFLQLYLANKEEFLERQMNISGGCVLSDDGSTGGHGARSGDGGDSGIQLVAVVYICVHLTTGFCAPQLLITRIF</sequence>
<comment type="caution">
    <text evidence="1">The sequence shown here is derived from an EMBL/GenBank/DDBJ whole genome shotgun (WGS) entry which is preliminary data.</text>
</comment>
<evidence type="ECO:0000313" key="2">
    <source>
        <dbReference type="Proteomes" id="UP001164929"/>
    </source>
</evidence>
<dbReference type="AlphaFoldDB" id="A0AAD6LZX1"/>
<gene>
    <name evidence="1" type="ORF">NC653_031593</name>
</gene>